<gene>
    <name evidence="3" type="ORF">GTHE00462_LOCUS27860</name>
</gene>
<feature type="compositionally biased region" description="Basic and acidic residues" evidence="1">
    <location>
        <begin position="287"/>
        <end position="298"/>
    </location>
</feature>
<evidence type="ECO:0000313" key="3">
    <source>
        <dbReference type="EMBL" id="CAE2321960.1"/>
    </source>
</evidence>
<dbReference type="GO" id="GO:0070042">
    <property type="term" value="F:rRNA (uridine-N3-)-methyltransferase activity"/>
    <property type="evidence" value="ECO:0007669"/>
    <property type="project" value="InterPro"/>
</dbReference>
<dbReference type="GO" id="GO:0070475">
    <property type="term" value="P:rRNA base methylation"/>
    <property type="evidence" value="ECO:0007669"/>
    <property type="project" value="InterPro"/>
</dbReference>
<dbReference type="PANTHER" id="PTHR11538">
    <property type="entry name" value="PHENYLALANYL-TRNA SYNTHETASE"/>
    <property type="match status" value="1"/>
</dbReference>
<dbReference type="GO" id="GO:0005737">
    <property type="term" value="C:cytoplasm"/>
    <property type="evidence" value="ECO:0007669"/>
    <property type="project" value="TreeGrafter"/>
</dbReference>
<dbReference type="AlphaFoldDB" id="A0A7S4P2X2"/>
<organism evidence="3">
    <name type="scientific">Guillardia theta</name>
    <name type="common">Cryptophyte</name>
    <name type="synonym">Cryptomonas phi</name>
    <dbReference type="NCBI Taxonomy" id="55529"/>
    <lineage>
        <taxon>Eukaryota</taxon>
        <taxon>Cryptophyceae</taxon>
        <taxon>Pyrenomonadales</taxon>
        <taxon>Geminigeraceae</taxon>
        <taxon>Guillardia</taxon>
    </lineage>
</organism>
<feature type="domain" description="25S rRNA (uridine-N(3))-methyltransferase BMT5-like" evidence="2">
    <location>
        <begin position="92"/>
        <end position="256"/>
    </location>
</feature>
<name>A0A7S4P2X2_GUITH</name>
<dbReference type="SUPFAM" id="SSF53335">
    <property type="entry name" value="S-adenosyl-L-methionine-dependent methyltransferases"/>
    <property type="match status" value="1"/>
</dbReference>
<feature type="region of interest" description="Disordered" evidence="1">
    <location>
        <begin position="282"/>
        <end position="318"/>
    </location>
</feature>
<feature type="compositionally biased region" description="Basic residues" evidence="1">
    <location>
        <begin position="299"/>
        <end position="318"/>
    </location>
</feature>
<evidence type="ECO:0000256" key="1">
    <source>
        <dbReference type="SAM" id="MobiDB-lite"/>
    </source>
</evidence>
<feature type="region of interest" description="Disordered" evidence="1">
    <location>
        <begin position="1"/>
        <end position="26"/>
    </location>
</feature>
<sequence length="318" mass="34332">MVKVMAKRGKKGGKGMKMLSKGAKKALGKLPKKAQEMLVQGLKSGHNAAWSKNVILKNGPQNSQKPSAKSQQPNPPLQAASTQIRKQAGKVLVVGDGNFSFSVALLELLQGGSSVTSTCYDSLEVLQNKYDDAQGHVDKLREGGASVLFQIDATRVAELPELDGPYDSIIFNFPHVGLGIKEQDDNIAANQDLIRKFLDSSSKILSPTGKVFVTIKKGEPYDSWKVARIGIAISGLQLKTAVDFDHAAFPGYSHRRTAGFGPSMPSEDPDIIRNGAKTFIFSSTSKSKKEDSDDEGKAKKNKTKSTLKKFNPKGSRGK</sequence>
<feature type="compositionally biased region" description="Polar residues" evidence="1">
    <location>
        <begin position="59"/>
        <end position="72"/>
    </location>
</feature>
<reference evidence="3" key="1">
    <citation type="submission" date="2021-01" db="EMBL/GenBank/DDBJ databases">
        <authorList>
            <person name="Corre E."/>
            <person name="Pelletier E."/>
            <person name="Niang G."/>
            <person name="Scheremetjew M."/>
            <person name="Finn R."/>
            <person name="Kale V."/>
            <person name="Holt S."/>
            <person name="Cochrane G."/>
            <person name="Meng A."/>
            <person name="Brown T."/>
            <person name="Cohen L."/>
        </authorList>
    </citation>
    <scope>NUCLEOTIDE SEQUENCE</scope>
    <source>
        <strain evidence="3">CCMP 2712</strain>
    </source>
</reference>
<dbReference type="Gene3D" id="3.40.50.150">
    <property type="entry name" value="Vaccinia Virus protein VP39"/>
    <property type="match status" value="1"/>
</dbReference>
<accession>A0A7S4P2X2</accession>
<dbReference type="PANTHER" id="PTHR11538:SF26">
    <property type="entry name" value="FERREDOXIN-FOLD ANTICODON-BINDING DOMAIN-CONTAINING PROTEIN 1"/>
    <property type="match status" value="1"/>
</dbReference>
<dbReference type="InterPro" id="IPR019446">
    <property type="entry name" value="BMT5-like"/>
</dbReference>
<dbReference type="InterPro" id="IPR029063">
    <property type="entry name" value="SAM-dependent_MTases_sf"/>
</dbReference>
<proteinExistence type="predicted"/>
<feature type="compositionally biased region" description="Basic residues" evidence="1">
    <location>
        <begin position="1"/>
        <end position="14"/>
    </location>
</feature>
<evidence type="ECO:0000259" key="2">
    <source>
        <dbReference type="Pfam" id="PF10354"/>
    </source>
</evidence>
<feature type="region of interest" description="Disordered" evidence="1">
    <location>
        <begin position="57"/>
        <end position="82"/>
    </location>
</feature>
<dbReference type="EMBL" id="HBKN01035706">
    <property type="protein sequence ID" value="CAE2321960.1"/>
    <property type="molecule type" value="Transcribed_RNA"/>
</dbReference>
<dbReference type="Pfam" id="PF10354">
    <property type="entry name" value="BMT5-like"/>
    <property type="match status" value="1"/>
</dbReference>
<protein>
    <recommendedName>
        <fullName evidence="2">25S rRNA (uridine-N(3))-methyltransferase BMT5-like domain-containing protein</fullName>
    </recommendedName>
</protein>